<keyword evidence="1" id="KW-0472">Membrane</keyword>
<evidence type="ECO:0000256" key="1">
    <source>
        <dbReference type="SAM" id="Phobius"/>
    </source>
</evidence>
<keyword evidence="1" id="KW-1133">Transmembrane helix</keyword>
<feature type="transmembrane region" description="Helical" evidence="1">
    <location>
        <begin position="132"/>
        <end position="152"/>
    </location>
</feature>
<feature type="non-terminal residue" evidence="2">
    <location>
        <position position="1"/>
    </location>
</feature>
<sequence length="261" mass="30457">WIRTRIGELESRLDTRLKHIHRTVFFSAEMMLLHQSPNEKEDDISYCFKRSGSIAGHVTDVLKGLLTVRIVSLNYLKHKPIAHSSNIINCLLLQQLMIEGGTANAIFFRCFVAKKGTETELKRRLHVVFPRWSLATIYVMLVFLTAYVSAAMEQLFLFHLVLIRKLDSSSVESSDFDSPERPRHMLISKFMFKKAHNQTIQKDIRRWAFNFFHADQQETRFPCKQTFVEEDILSYFRPGINGIKLMQGSKVLIFWSTARKK</sequence>
<reference evidence="2 3" key="1">
    <citation type="submission" date="2021-03" db="EMBL/GenBank/DDBJ databases">
        <authorList>
            <person name="King G.J."/>
            <person name="Bancroft I."/>
            <person name="Baten A."/>
            <person name="Bloomfield J."/>
            <person name="Borpatragohain P."/>
            <person name="He Z."/>
            <person name="Irish N."/>
            <person name="Irwin J."/>
            <person name="Liu K."/>
            <person name="Mauleon R.P."/>
            <person name="Moore J."/>
            <person name="Morris R."/>
            <person name="Ostergaard L."/>
            <person name="Wang B."/>
            <person name="Wells R."/>
        </authorList>
    </citation>
    <scope>NUCLEOTIDE SEQUENCE [LARGE SCALE GENOMIC DNA]</scope>
    <source>
        <strain evidence="2">R-o-18</strain>
        <tissue evidence="2">Leaf</tissue>
    </source>
</reference>
<gene>
    <name evidence="2" type="primary">A01p023970.1_BraROA</name>
    <name evidence="2" type="ORF">IGI04_002000</name>
</gene>
<proteinExistence type="predicted"/>
<accession>A0ABQ7NUF2</accession>
<name>A0ABQ7NUF2_BRACM</name>
<comment type="caution">
    <text evidence="2">The sequence shown here is derived from an EMBL/GenBank/DDBJ whole genome shotgun (WGS) entry which is preliminary data.</text>
</comment>
<dbReference type="EMBL" id="JADBGQ010000001">
    <property type="protein sequence ID" value="KAG5414433.1"/>
    <property type="molecule type" value="Genomic_DNA"/>
</dbReference>
<keyword evidence="1" id="KW-0812">Transmembrane</keyword>
<evidence type="ECO:0000313" key="2">
    <source>
        <dbReference type="EMBL" id="KAG5414433.1"/>
    </source>
</evidence>
<evidence type="ECO:0000313" key="3">
    <source>
        <dbReference type="Proteomes" id="UP000823674"/>
    </source>
</evidence>
<dbReference type="Proteomes" id="UP000823674">
    <property type="component" value="Chromosome A01"/>
</dbReference>
<organism evidence="2 3">
    <name type="scientific">Brassica rapa subsp. trilocularis</name>
    <dbReference type="NCBI Taxonomy" id="1813537"/>
    <lineage>
        <taxon>Eukaryota</taxon>
        <taxon>Viridiplantae</taxon>
        <taxon>Streptophyta</taxon>
        <taxon>Embryophyta</taxon>
        <taxon>Tracheophyta</taxon>
        <taxon>Spermatophyta</taxon>
        <taxon>Magnoliopsida</taxon>
        <taxon>eudicotyledons</taxon>
        <taxon>Gunneridae</taxon>
        <taxon>Pentapetalae</taxon>
        <taxon>rosids</taxon>
        <taxon>malvids</taxon>
        <taxon>Brassicales</taxon>
        <taxon>Brassicaceae</taxon>
        <taxon>Brassiceae</taxon>
        <taxon>Brassica</taxon>
    </lineage>
</organism>
<protein>
    <submittedName>
        <fullName evidence="2">Uncharacterized protein</fullName>
    </submittedName>
</protein>
<keyword evidence="3" id="KW-1185">Reference proteome</keyword>